<comment type="caution">
    <text evidence="2">The sequence shown here is derived from an EMBL/GenBank/DDBJ whole genome shotgun (WGS) entry which is preliminary data.</text>
</comment>
<feature type="transmembrane region" description="Helical" evidence="1">
    <location>
        <begin position="173"/>
        <end position="190"/>
    </location>
</feature>
<dbReference type="SUPFAM" id="SSF48652">
    <property type="entry name" value="Tetraspanin"/>
    <property type="match status" value="1"/>
</dbReference>
<feature type="transmembrane region" description="Helical" evidence="1">
    <location>
        <begin position="6"/>
        <end position="30"/>
    </location>
</feature>
<gene>
    <name evidence="2" type="ORF">FMUND_13150</name>
</gene>
<dbReference type="GO" id="GO:0016020">
    <property type="term" value="C:membrane"/>
    <property type="evidence" value="ECO:0007669"/>
    <property type="project" value="InterPro"/>
</dbReference>
<dbReference type="AlphaFoldDB" id="A0A8H5Y1M7"/>
<dbReference type="InterPro" id="IPR008952">
    <property type="entry name" value="Tetraspanin_EC2_sf"/>
</dbReference>
<keyword evidence="1" id="KW-0812">Transmembrane</keyword>
<feature type="transmembrane region" description="Helical" evidence="1">
    <location>
        <begin position="55"/>
        <end position="77"/>
    </location>
</feature>
<dbReference type="Proteomes" id="UP000544331">
    <property type="component" value="Unassembled WGS sequence"/>
</dbReference>
<evidence type="ECO:0000313" key="3">
    <source>
        <dbReference type="Proteomes" id="UP000544331"/>
    </source>
</evidence>
<protein>
    <submittedName>
        <fullName evidence="2">Pls1 tetraspanin</fullName>
    </submittedName>
</protein>
<feature type="transmembrane region" description="Helical" evidence="1">
    <location>
        <begin position="89"/>
        <end position="108"/>
    </location>
</feature>
<keyword evidence="3" id="KW-1185">Reference proteome</keyword>
<keyword evidence="1" id="KW-0472">Membrane</keyword>
<reference evidence="2 3" key="1">
    <citation type="submission" date="2020-05" db="EMBL/GenBank/DDBJ databases">
        <title>Identification and distribution of gene clusters putatively required for synthesis of sphingolipid metabolism inhibitors in phylogenetically diverse species of the filamentous fungus Fusarium.</title>
        <authorList>
            <person name="Kim H.-S."/>
            <person name="Busman M."/>
            <person name="Brown D.W."/>
            <person name="Divon H."/>
            <person name="Uhlig S."/>
            <person name="Proctor R.H."/>
        </authorList>
    </citation>
    <scope>NUCLEOTIDE SEQUENCE [LARGE SCALE GENOMIC DNA]</scope>
    <source>
        <strain evidence="2 3">NRRL 66235</strain>
    </source>
</reference>
<dbReference type="EMBL" id="JAAOAN010000582">
    <property type="protein sequence ID" value="KAF5703120.1"/>
    <property type="molecule type" value="Genomic_DNA"/>
</dbReference>
<organism evidence="2 3">
    <name type="scientific">Fusarium mundagurra</name>
    <dbReference type="NCBI Taxonomy" id="1567541"/>
    <lineage>
        <taxon>Eukaryota</taxon>
        <taxon>Fungi</taxon>
        <taxon>Dikarya</taxon>
        <taxon>Ascomycota</taxon>
        <taxon>Pezizomycotina</taxon>
        <taxon>Sordariomycetes</taxon>
        <taxon>Hypocreomycetidae</taxon>
        <taxon>Hypocreales</taxon>
        <taxon>Nectriaceae</taxon>
        <taxon>Fusarium</taxon>
        <taxon>Fusarium fujikuroi species complex</taxon>
    </lineage>
</organism>
<proteinExistence type="predicted"/>
<sequence length="248" mass="27669">MVDKIFLTTVVADALFLSSGVMELVFSLVVRSQMKNTPTDGEDVTRNLLYQRFPLTAGIVNAIFILVTFAVTLPGLVMPARSFLKVSGYMVTVCAIFTMCVAVFLWVMTLRMSERFFNIYIDQEPDIQSLIQDSFQCCGYFNSTTPAFVMDSTCSSPASAALLRGCSTSISSFANLHIDAIFTVLFGIVGEFELPFLAQLCAETLQVANFPYVGIDAIFILCIACLLKDRKERERYRHIDEKAGYRQI</sequence>
<keyword evidence="1" id="KW-1133">Transmembrane helix</keyword>
<accession>A0A8H5Y1M7</accession>
<evidence type="ECO:0000256" key="1">
    <source>
        <dbReference type="SAM" id="Phobius"/>
    </source>
</evidence>
<name>A0A8H5Y1M7_9HYPO</name>
<feature type="transmembrane region" description="Helical" evidence="1">
    <location>
        <begin position="210"/>
        <end position="227"/>
    </location>
</feature>
<evidence type="ECO:0000313" key="2">
    <source>
        <dbReference type="EMBL" id="KAF5703120.1"/>
    </source>
</evidence>
<dbReference type="OrthoDB" id="2279611at2759"/>